<proteinExistence type="predicted"/>
<dbReference type="AlphaFoldDB" id="A0AAV5CN80"/>
<keyword evidence="4" id="KW-1185">Reference proteome</keyword>
<evidence type="ECO:0000256" key="1">
    <source>
        <dbReference type="SAM" id="MobiDB-lite"/>
    </source>
</evidence>
<comment type="caution">
    <text evidence="3">The sequence shown here is derived from an EMBL/GenBank/DDBJ whole genome shotgun (WGS) entry which is preliminary data.</text>
</comment>
<protein>
    <recommendedName>
        <fullName evidence="2">F-box/LRR-repeat protein 15/At3g58940/PEG3-like LRR domain-containing protein</fullName>
    </recommendedName>
</protein>
<organism evidence="3 4">
    <name type="scientific">Eleusine coracana subsp. coracana</name>
    <dbReference type="NCBI Taxonomy" id="191504"/>
    <lineage>
        <taxon>Eukaryota</taxon>
        <taxon>Viridiplantae</taxon>
        <taxon>Streptophyta</taxon>
        <taxon>Embryophyta</taxon>
        <taxon>Tracheophyta</taxon>
        <taxon>Spermatophyta</taxon>
        <taxon>Magnoliopsida</taxon>
        <taxon>Liliopsida</taxon>
        <taxon>Poales</taxon>
        <taxon>Poaceae</taxon>
        <taxon>PACMAD clade</taxon>
        <taxon>Chloridoideae</taxon>
        <taxon>Cynodonteae</taxon>
        <taxon>Eleusininae</taxon>
        <taxon>Eleusine</taxon>
    </lineage>
</organism>
<evidence type="ECO:0000313" key="4">
    <source>
        <dbReference type="Proteomes" id="UP001054889"/>
    </source>
</evidence>
<feature type="region of interest" description="Disordered" evidence="1">
    <location>
        <begin position="117"/>
        <end position="169"/>
    </location>
</feature>
<accession>A0AAV5CN80</accession>
<feature type="compositionally biased region" description="Basic residues" evidence="1">
    <location>
        <begin position="137"/>
        <end position="154"/>
    </location>
</feature>
<name>A0AAV5CN80_ELECO</name>
<gene>
    <name evidence="3" type="primary">ga16965</name>
    <name evidence="3" type="ORF">PR202_ga16965</name>
</gene>
<feature type="domain" description="F-box/LRR-repeat protein 15/At3g58940/PEG3-like LRR" evidence="2">
    <location>
        <begin position="178"/>
        <end position="222"/>
    </location>
</feature>
<evidence type="ECO:0000259" key="2">
    <source>
        <dbReference type="Pfam" id="PF24758"/>
    </source>
</evidence>
<dbReference type="Pfam" id="PF24758">
    <property type="entry name" value="LRR_At5g56370"/>
    <property type="match status" value="1"/>
</dbReference>
<feature type="compositionally biased region" description="Basic residues" evidence="1">
    <location>
        <begin position="117"/>
        <end position="126"/>
    </location>
</feature>
<reference evidence="3" key="2">
    <citation type="submission" date="2021-12" db="EMBL/GenBank/DDBJ databases">
        <title>Resequencing data analysis of finger millet.</title>
        <authorList>
            <person name="Hatakeyama M."/>
            <person name="Aluri S."/>
            <person name="Balachadran M.T."/>
            <person name="Sivarajan S.R."/>
            <person name="Poveda L."/>
            <person name="Shimizu-Inatsugi R."/>
            <person name="Schlapbach R."/>
            <person name="Sreeman S.M."/>
            <person name="Shimizu K.K."/>
        </authorList>
    </citation>
    <scope>NUCLEOTIDE SEQUENCE</scope>
</reference>
<dbReference type="InterPro" id="IPR055411">
    <property type="entry name" value="LRR_FXL15/At3g58940/PEG3-like"/>
</dbReference>
<dbReference type="EMBL" id="BQKI01000008">
    <property type="protein sequence ID" value="GJM99828.1"/>
    <property type="molecule type" value="Genomic_DNA"/>
</dbReference>
<evidence type="ECO:0000313" key="3">
    <source>
        <dbReference type="EMBL" id="GJM99828.1"/>
    </source>
</evidence>
<reference evidence="3" key="1">
    <citation type="journal article" date="2018" name="DNA Res.">
        <title>Multiple hybrid de novo genome assembly of finger millet, an orphan allotetraploid crop.</title>
        <authorList>
            <person name="Hatakeyama M."/>
            <person name="Aluri S."/>
            <person name="Balachadran M.T."/>
            <person name="Sivarajan S.R."/>
            <person name="Patrignani A."/>
            <person name="Gruter S."/>
            <person name="Poveda L."/>
            <person name="Shimizu-Inatsugi R."/>
            <person name="Baeten J."/>
            <person name="Francoijs K.J."/>
            <person name="Nataraja K.N."/>
            <person name="Reddy Y.A.N."/>
            <person name="Phadnis S."/>
            <person name="Ravikumar R.L."/>
            <person name="Schlapbach R."/>
            <person name="Sreeman S.M."/>
            <person name="Shimizu K.K."/>
        </authorList>
    </citation>
    <scope>NUCLEOTIDE SEQUENCE</scope>
</reference>
<sequence>MGHHPYLCIKGLQVGLHTSLPIHVVLPMERLGIDPSESVELGTCVVLWYAYDVIPDLPVFLAAPLTSANAVRAPPNGLDRISGLPDQILRNAVSCLPAKDAARTAALARPLALHAPRPRRCQHPPHTRLGQAGGASRQRRLIPGHGHRHVRRPRCTPEPLSLRPHHPRPHGVAPVKLDHGLKFLAAKGVQELAFINCSSPCDSPLPDTLFKCSASLTSLHLGT</sequence>
<dbReference type="Proteomes" id="UP001054889">
    <property type="component" value="Unassembled WGS sequence"/>
</dbReference>